<dbReference type="PANTHER" id="PTHR30249">
    <property type="entry name" value="PUTATIVE SEROTONIN TRANSPORTER"/>
    <property type="match status" value="1"/>
</dbReference>
<evidence type="ECO:0000256" key="2">
    <source>
        <dbReference type="ARBA" id="ARBA00022475"/>
    </source>
</evidence>
<feature type="transmembrane region" description="Helical" evidence="6">
    <location>
        <begin position="205"/>
        <end position="229"/>
    </location>
</feature>
<reference evidence="7 8" key="1">
    <citation type="journal article" date="2021" name="Microorganisms">
        <title>Bacterial Dimethylsulfoniopropionate Biosynthesis in the East China Sea.</title>
        <authorList>
            <person name="Liu J."/>
            <person name="Zhang Y."/>
            <person name="Liu J."/>
            <person name="Zhong H."/>
            <person name="Williams B.T."/>
            <person name="Zheng Y."/>
            <person name="Curson A.R.J."/>
            <person name="Sun C."/>
            <person name="Sun H."/>
            <person name="Song D."/>
            <person name="Wagner Mackenzie B."/>
            <person name="Bermejo Martinez A."/>
            <person name="Todd J.D."/>
            <person name="Zhang X.H."/>
        </authorList>
    </citation>
    <scope>NUCLEOTIDE SEQUENCE [LARGE SCALE GENOMIC DNA]</scope>
    <source>
        <strain evidence="7 8">ESS08</strain>
    </source>
</reference>
<organism evidence="7 8">
    <name type="scientific">Mesobacillus boroniphilus</name>
    <dbReference type="NCBI Taxonomy" id="308892"/>
    <lineage>
        <taxon>Bacteria</taxon>
        <taxon>Bacillati</taxon>
        <taxon>Bacillota</taxon>
        <taxon>Bacilli</taxon>
        <taxon>Bacillales</taxon>
        <taxon>Bacillaceae</taxon>
        <taxon>Mesobacillus</taxon>
    </lineage>
</organism>
<dbReference type="EMBL" id="QTKX01000002">
    <property type="protein sequence ID" value="MBS8266179.1"/>
    <property type="molecule type" value="Genomic_DNA"/>
</dbReference>
<comment type="caution">
    <text evidence="7">The sequence shown here is derived from an EMBL/GenBank/DDBJ whole genome shotgun (WGS) entry which is preliminary data.</text>
</comment>
<evidence type="ECO:0000256" key="6">
    <source>
        <dbReference type="SAM" id="Phobius"/>
    </source>
</evidence>
<accession>A0A944CND8</accession>
<evidence type="ECO:0000256" key="5">
    <source>
        <dbReference type="ARBA" id="ARBA00023136"/>
    </source>
</evidence>
<comment type="subcellular location">
    <subcellularLocation>
        <location evidence="1">Cell membrane</location>
        <topology evidence="1">Multi-pass membrane protein</topology>
    </subcellularLocation>
</comment>
<proteinExistence type="predicted"/>
<evidence type="ECO:0000313" key="8">
    <source>
        <dbReference type="Proteomes" id="UP000761411"/>
    </source>
</evidence>
<feature type="transmembrane region" description="Helical" evidence="6">
    <location>
        <begin position="63"/>
        <end position="82"/>
    </location>
</feature>
<feature type="transmembrane region" description="Helical" evidence="6">
    <location>
        <begin position="181"/>
        <end position="199"/>
    </location>
</feature>
<name>A0A944CND8_9BACI</name>
<keyword evidence="4 6" id="KW-1133">Transmembrane helix</keyword>
<dbReference type="Proteomes" id="UP000761411">
    <property type="component" value="Unassembled WGS sequence"/>
</dbReference>
<gene>
    <name evidence="7" type="ORF">DYI25_17255</name>
</gene>
<protein>
    <submittedName>
        <fullName evidence="7">LrgB family protein</fullName>
    </submittedName>
</protein>
<dbReference type="RefSeq" id="WP_213371113.1">
    <property type="nucleotide sequence ID" value="NZ_QTKX01000002.1"/>
</dbReference>
<dbReference type="PANTHER" id="PTHR30249:SF17">
    <property type="entry name" value="HOLIN-LIKE PROTEIN CIDB"/>
    <property type="match status" value="1"/>
</dbReference>
<dbReference type="GO" id="GO:0005886">
    <property type="term" value="C:plasma membrane"/>
    <property type="evidence" value="ECO:0007669"/>
    <property type="project" value="UniProtKB-SubCell"/>
</dbReference>
<feature type="transmembrane region" description="Helical" evidence="6">
    <location>
        <begin position="32"/>
        <end position="51"/>
    </location>
</feature>
<feature type="transmembrane region" description="Helical" evidence="6">
    <location>
        <begin position="94"/>
        <end position="116"/>
    </location>
</feature>
<keyword evidence="8" id="KW-1185">Reference proteome</keyword>
<dbReference type="InterPro" id="IPR007300">
    <property type="entry name" value="CidB/LrgB"/>
</dbReference>
<evidence type="ECO:0000256" key="3">
    <source>
        <dbReference type="ARBA" id="ARBA00022692"/>
    </source>
</evidence>
<feature type="transmembrane region" description="Helical" evidence="6">
    <location>
        <begin position="148"/>
        <end position="169"/>
    </location>
</feature>
<dbReference type="AlphaFoldDB" id="A0A944CND8"/>
<evidence type="ECO:0000313" key="7">
    <source>
        <dbReference type="EMBL" id="MBS8266179.1"/>
    </source>
</evidence>
<evidence type="ECO:0000256" key="4">
    <source>
        <dbReference type="ARBA" id="ARBA00022989"/>
    </source>
</evidence>
<sequence>MTQITGEVFFCVIITIIVYLFCVHLHLKFRKGWLNPLFTASFLLIMVMLAFHVQKPAYEEGSIIFNHLLKLSVVSLAVPLYKQWTFLKKNYKKILTGVFGGTVVGTLSVIGMAQLFHLNQQLLASLIPKSVTLPIAITISNDLGGLSSITVCFVIISSLVPLTIGPKLFKYLRIRSKGARGLAMGLSAQMLGANRSLHWGEEEGAMGSIAMITSALFFSAIMPFLPLLLKI</sequence>
<evidence type="ECO:0000256" key="1">
    <source>
        <dbReference type="ARBA" id="ARBA00004651"/>
    </source>
</evidence>
<keyword evidence="5 6" id="KW-0472">Membrane</keyword>
<keyword evidence="2" id="KW-1003">Cell membrane</keyword>
<keyword evidence="3 6" id="KW-0812">Transmembrane</keyword>
<dbReference type="Pfam" id="PF04172">
    <property type="entry name" value="LrgB"/>
    <property type="match status" value="1"/>
</dbReference>
<feature type="transmembrane region" description="Helical" evidence="6">
    <location>
        <begin position="6"/>
        <end position="25"/>
    </location>
</feature>